<keyword evidence="3" id="KW-0378">Hydrolase</keyword>
<dbReference type="OrthoDB" id="8754470at2"/>
<reference evidence="3 4" key="1">
    <citation type="submission" date="2015-09" db="EMBL/GenBank/DDBJ databases">
        <title>Genome sequence of Oxobacter pfennigii DSM 3222.</title>
        <authorList>
            <person name="Poehlein A."/>
            <person name="Bengelsdorf F.R."/>
            <person name="Schiel-Bengelsdorf B."/>
            <person name="Duerre P."/>
            <person name="Daniel R."/>
        </authorList>
    </citation>
    <scope>NUCLEOTIDE SEQUENCE [LARGE SCALE GENOMIC DNA]</scope>
    <source>
        <strain evidence="3 4">DSM 3222</strain>
    </source>
</reference>
<organism evidence="3 4">
    <name type="scientific">Oxobacter pfennigii</name>
    <dbReference type="NCBI Taxonomy" id="36849"/>
    <lineage>
        <taxon>Bacteria</taxon>
        <taxon>Bacillati</taxon>
        <taxon>Bacillota</taxon>
        <taxon>Clostridia</taxon>
        <taxon>Eubacteriales</taxon>
        <taxon>Clostridiaceae</taxon>
        <taxon>Oxobacter</taxon>
    </lineage>
</organism>
<feature type="transmembrane region" description="Helical" evidence="1">
    <location>
        <begin position="198"/>
        <end position="219"/>
    </location>
</feature>
<feature type="transmembrane region" description="Helical" evidence="1">
    <location>
        <begin position="169"/>
        <end position="191"/>
    </location>
</feature>
<protein>
    <submittedName>
        <fullName evidence="3">CAAX amino terminal protease self-immunity</fullName>
    </submittedName>
</protein>
<dbReference type="GO" id="GO:0080120">
    <property type="term" value="P:CAAX-box protein maturation"/>
    <property type="evidence" value="ECO:0007669"/>
    <property type="project" value="UniProtKB-ARBA"/>
</dbReference>
<feature type="transmembrane region" description="Helical" evidence="1">
    <location>
        <begin position="146"/>
        <end position="163"/>
    </location>
</feature>
<feature type="transmembrane region" description="Helical" evidence="1">
    <location>
        <begin position="107"/>
        <end position="125"/>
    </location>
</feature>
<dbReference type="GO" id="GO:0004175">
    <property type="term" value="F:endopeptidase activity"/>
    <property type="evidence" value="ECO:0007669"/>
    <property type="project" value="UniProtKB-ARBA"/>
</dbReference>
<evidence type="ECO:0000313" key="4">
    <source>
        <dbReference type="Proteomes" id="UP000050326"/>
    </source>
</evidence>
<dbReference type="Proteomes" id="UP000050326">
    <property type="component" value="Unassembled WGS sequence"/>
</dbReference>
<evidence type="ECO:0000259" key="2">
    <source>
        <dbReference type="Pfam" id="PF02517"/>
    </source>
</evidence>
<accession>A0A0P8W9F8</accession>
<evidence type="ECO:0000256" key="1">
    <source>
        <dbReference type="SAM" id="Phobius"/>
    </source>
</evidence>
<dbReference type="STRING" id="36849.OXPF_24850"/>
<keyword evidence="1" id="KW-1133">Transmembrane helix</keyword>
<keyword evidence="1" id="KW-0472">Membrane</keyword>
<feature type="transmembrane region" description="Helical" evidence="1">
    <location>
        <begin position="39"/>
        <end position="61"/>
    </location>
</feature>
<feature type="domain" description="CAAX prenyl protease 2/Lysostaphin resistance protein A-like" evidence="2">
    <location>
        <begin position="111"/>
        <end position="209"/>
    </location>
</feature>
<sequence>MDKLKVKQNRLLMLSIVLVIALSLLALLVGNIMSKAAAYIFISIVYWGVFCIPLSLYYLGGANGIEKLHEKQPVSIPSGKKMLIHVLVFMPCIATLFVVFIPTISVAPIQVFAISMLYAIMNGTIEELYWRGVFTNIFPDDILKSYILPTLMFGLWHIALYFIKGMEYHGGLIALVGGATFMGFLWGYAAYKTKSIRAVTAAHIITNFFAFSGMIYMNWFV</sequence>
<dbReference type="EMBL" id="LKET01000032">
    <property type="protein sequence ID" value="KPU44315.1"/>
    <property type="molecule type" value="Genomic_DNA"/>
</dbReference>
<dbReference type="GO" id="GO:0006508">
    <property type="term" value="P:proteolysis"/>
    <property type="evidence" value="ECO:0007669"/>
    <property type="project" value="UniProtKB-KW"/>
</dbReference>
<gene>
    <name evidence="3" type="ORF">OXPF_24850</name>
</gene>
<feature type="transmembrane region" description="Helical" evidence="1">
    <location>
        <begin position="12"/>
        <end position="33"/>
    </location>
</feature>
<keyword evidence="4" id="KW-1185">Reference proteome</keyword>
<name>A0A0P8W9F8_9CLOT</name>
<comment type="caution">
    <text evidence="3">The sequence shown here is derived from an EMBL/GenBank/DDBJ whole genome shotgun (WGS) entry which is preliminary data.</text>
</comment>
<dbReference type="AlphaFoldDB" id="A0A0P8W9F8"/>
<keyword evidence="1" id="KW-0812">Transmembrane</keyword>
<dbReference type="Pfam" id="PF02517">
    <property type="entry name" value="Rce1-like"/>
    <property type="match status" value="1"/>
</dbReference>
<keyword evidence="3" id="KW-0645">Protease</keyword>
<evidence type="ECO:0000313" key="3">
    <source>
        <dbReference type="EMBL" id="KPU44315.1"/>
    </source>
</evidence>
<dbReference type="RefSeq" id="WP_054875499.1">
    <property type="nucleotide sequence ID" value="NZ_LKET01000032.1"/>
</dbReference>
<proteinExistence type="predicted"/>
<dbReference type="InterPro" id="IPR003675">
    <property type="entry name" value="Rce1/LyrA-like_dom"/>
</dbReference>
<feature type="transmembrane region" description="Helical" evidence="1">
    <location>
        <begin position="82"/>
        <end position="101"/>
    </location>
</feature>